<name>A0AAU9LH69_9STRA</name>
<evidence type="ECO:0000313" key="2">
    <source>
        <dbReference type="Proteomes" id="UP001160483"/>
    </source>
</evidence>
<gene>
    <name evidence="1" type="ORF">PBS003_LOCUS8803</name>
</gene>
<reference evidence="1" key="1">
    <citation type="submission" date="2021-11" db="EMBL/GenBank/DDBJ databases">
        <authorList>
            <person name="Islam A."/>
            <person name="Islam S."/>
            <person name="Flora M.S."/>
            <person name="Rahman M."/>
            <person name="Ziaur R.M."/>
            <person name="Epstein J.H."/>
            <person name="Hassan M."/>
            <person name="Klassen M."/>
            <person name="Woodard K."/>
            <person name="Webb A."/>
            <person name="Webby R.J."/>
            <person name="El Zowalaty M.E."/>
        </authorList>
    </citation>
    <scope>NUCLEOTIDE SEQUENCE</scope>
    <source>
        <strain evidence="1">Pbs3</strain>
    </source>
</reference>
<comment type="caution">
    <text evidence="1">The sequence shown here is derived from an EMBL/GenBank/DDBJ whole genome shotgun (WGS) entry which is preliminary data.</text>
</comment>
<evidence type="ECO:0000313" key="1">
    <source>
        <dbReference type="EMBL" id="CAH0482207.1"/>
    </source>
</evidence>
<accession>A0AAU9LH69</accession>
<organism evidence="1 2">
    <name type="scientific">Peronospora belbahrii</name>
    <dbReference type="NCBI Taxonomy" id="622444"/>
    <lineage>
        <taxon>Eukaryota</taxon>
        <taxon>Sar</taxon>
        <taxon>Stramenopiles</taxon>
        <taxon>Oomycota</taxon>
        <taxon>Peronosporomycetes</taxon>
        <taxon>Peronosporales</taxon>
        <taxon>Peronosporaceae</taxon>
        <taxon>Peronospora</taxon>
    </lineage>
</organism>
<dbReference type="EMBL" id="CAKKTJ010000333">
    <property type="protein sequence ID" value="CAH0482207.1"/>
    <property type="molecule type" value="Genomic_DNA"/>
</dbReference>
<dbReference type="Proteomes" id="UP001160483">
    <property type="component" value="Unassembled WGS sequence"/>
</dbReference>
<dbReference type="AlphaFoldDB" id="A0AAU9LH69"/>
<sequence length="173" mass="18952">MVSTLDFESSDPGSNPALWTLNPAIRVQFPRELNDWMSVDDVCGRSMDCWSGCSYGVMVSTLDFESSDPGSNPALWTLNPATGFKCTLDSESSDPGSIPALWTLNPAIRVQIPVGARFSLWTLNPAIRVQFPHLDEQRRVKGRSRFGGQTGVGSNLRGEDSLSLKSVDDLEGW</sequence>
<proteinExistence type="predicted"/>
<protein>
    <submittedName>
        <fullName evidence="1">Uncharacterized protein</fullName>
    </submittedName>
</protein>